<organism evidence="4 5">
    <name type="scientific">Lentilactobacillus diolivorans DSM 14421</name>
    <dbReference type="NCBI Taxonomy" id="1423739"/>
    <lineage>
        <taxon>Bacteria</taxon>
        <taxon>Bacillati</taxon>
        <taxon>Bacillota</taxon>
        <taxon>Bacilli</taxon>
        <taxon>Lactobacillales</taxon>
        <taxon>Lactobacillaceae</taxon>
        <taxon>Lentilactobacillus</taxon>
    </lineage>
</organism>
<dbReference type="GO" id="GO:0016998">
    <property type="term" value="P:cell wall macromolecule catabolic process"/>
    <property type="evidence" value="ECO:0007669"/>
    <property type="project" value="InterPro"/>
</dbReference>
<comment type="caution">
    <text evidence="4">The sequence shown here is derived from an EMBL/GenBank/DDBJ whole genome shotgun (WGS) entry which is preliminary data.</text>
</comment>
<gene>
    <name evidence="4" type="ORF">FC85_GL000477</name>
</gene>
<dbReference type="STRING" id="1423739.FC85_GL000477"/>
<proteinExistence type="inferred from homology"/>
<dbReference type="RefSeq" id="WP_057864960.1">
    <property type="nucleotide sequence ID" value="NZ_AZEY01000075.1"/>
</dbReference>
<reference evidence="4 5" key="1">
    <citation type="journal article" date="2015" name="Genome Announc.">
        <title>Expanding the biotechnology potential of lactobacilli through comparative genomics of 213 strains and associated genera.</title>
        <authorList>
            <person name="Sun Z."/>
            <person name="Harris H.M."/>
            <person name="McCann A."/>
            <person name="Guo C."/>
            <person name="Argimon S."/>
            <person name="Zhang W."/>
            <person name="Yang X."/>
            <person name="Jeffery I.B."/>
            <person name="Cooney J.C."/>
            <person name="Kagawa T.F."/>
            <person name="Liu W."/>
            <person name="Song Y."/>
            <person name="Salvetti E."/>
            <person name="Wrobel A."/>
            <person name="Rasinkangas P."/>
            <person name="Parkhill J."/>
            <person name="Rea M.C."/>
            <person name="O'Sullivan O."/>
            <person name="Ritari J."/>
            <person name="Douillard F.P."/>
            <person name="Paul Ross R."/>
            <person name="Yang R."/>
            <person name="Briner A.E."/>
            <person name="Felis G.E."/>
            <person name="de Vos W.M."/>
            <person name="Barrangou R."/>
            <person name="Klaenhammer T.R."/>
            <person name="Caufield P.W."/>
            <person name="Cui Y."/>
            <person name="Zhang H."/>
            <person name="O'Toole P.W."/>
        </authorList>
    </citation>
    <scope>NUCLEOTIDE SEQUENCE [LARGE SCALE GENOMIC DNA]</scope>
    <source>
        <strain evidence="4 5">DSM 14421</strain>
    </source>
</reference>
<dbReference type="InterPro" id="IPR017853">
    <property type="entry name" value="GH"/>
</dbReference>
<dbReference type="GO" id="GO:0003796">
    <property type="term" value="F:lysozyme activity"/>
    <property type="evidence" value="ECO:0007669"/>
    <property type="project" value="InterPro"/>
</dbReference>
<protein>
    <submittedName>
        <fullName evidence="4">Glycoside hydrolase family protein</fullName>
    </submittedName>
</protein>
<dbReference type="PANTHER" id="PTHR34135:SF1">
    <property type="entry name" value="GLYCOSYL HYDROLASE FAMILY 25"/>
    <property type="match status" value="1"/>
</dbReference>
<keyword evidence="4" id="KW-0378">Hydrolase</keyword>
<sequence length="301" mass="33482">MTLNFKKIAGLFMGALAAFTISTSVSASKTKIADVSQWQGNINWSKASKQLKFAIIRVQHGDTGDADFQIDSKRNVNANGATKYNVPFGNYGYAEFSSVADAKKEARDFYKRASSNARFYVLDNEHRKGSGSEQAYVNAWLSQMRKLTNKPLIYYTYENYVATHKINYSNFDGSWIANYGAKPKIQSDLWQYTSKGRLSGISGNVDLSKVVNSSAVNSWLKTSSAKAAVPTYFTKLTSSKTVTASRTIYQYQDVNFKNRISKITAGKKLAVKNMAKSSHGTYRFQLADGNYITANKAYVSN</sequence>
<dbReference type="AlphaFoldDB" id="A0A0R1S867"/>
<dbReference type="PATRIC" id="fig|1423739.3.peg.504"/>
<feature type="domain" description="DUF5776" evidence="3">
    <location>
        <begin position="232"/>
        <end position="299"/>
    </location>
</feature>
<feature type="signal peptide" evidence="2">
    <location>
        <begin position="1"/>
        <end position="27"/>
    </location>
</feature>
<keyword evidence="2" id="KW-0732">Signal</keyword>
<dbReference type="PANTHER" id="PTHR34135">
    <property type="entry name" value="LYSOZYME"/>
    <property type="match status" value="1"/>
</dbReference>
<dbReference type="Pfam" id="PF01183">
    <property type="entry name" value="Glyco_hydro_25"/>
    <property type="match status" value="1"/>
</dbReference>
<dbReference type="GO" id="GO:0016052">
    <property type="term" value="P:carbohydrate catabolic process"/>
    <property type="evidence" value="ECO:0007669"/>
    <property type="project" value="TreeGrafter"/>
</dbReference>
<comment type="similarity">
    <text evidence="1">Belongs to the glycosyl hydrolase 25 family.</text>
</comment>
<evidence type="ECO:0000256" key="1">
    <source>
        <dbReference type="ARBA" id="ARBA00010646"/>
    </source>
</evidence>
<evidence type="ECO:0000313" key="5">
    <source>
        <dbReference type="Proteomes" id="UP000052013"/>
    </source>
</evidence>
<evidence type="ECO:0000259" key="3">
    <source>
        <dbReference type="Pfam" id="PF19087"/>
    </source>
</evidence>
<dbReference type="Gene3D" id="3.20.20.80">
    <property type="entry name" value="Glycosidases"/>
    <property type="match status" value="1"/>
</dbReference>
<dbReference type="EMBL" id="AZEY01000075">
    <property type="protein sequence ID" value="KRL65119.1"/>
    <property type="molecule type" value="Genomic_DNA"/>
</dbReference>
<evidence type="ECO:0000256" key="2">
    <source>
        <dbReference type="SAM" id="SignalP"/>
    </source>
</evidence>
<evidence type="ECO:0000313" key="4">
    <source>
        <dbReference type="EMBL" id="KRL65119.1"/>
    </source>
</evidence>
<dbReference type="GO" id="GO:0009253">
    <property type="term" value="P:peptidoglycan catabolic process"/>
    <property type="evidence" value="ECO:0007669"/>
    <property type="project" value="InterPro"/>
</dbReference>
<name>A0A0R1S867_9LACO</name>
<feature type="chain" id="PRO_5006410376" evidence="2">
    <location>
        <begin position="28"/>
        <end position="301"/>
    </location>
</feature>
<accession>A0A0R1S867</accession>
<dbReference type="InterPro" id="IPR002053">
    <property type="entry name" value="Glyco_hydro_25"/>
</dbReference>
<dbReference type="InterPro" id="IPR044081">
    <property type="entry name" value="DUF5776"/>
</dbReference>
<dbReference type="Proteomes" id="UP000052013">
    <property type="component" value="Unassembled WGS sequence"/>
</dbReference>
<dbReference type="SUPFAM" id="SSF51445">
    <property type="entry name" value="(Trans)glycosidases"/>
    <property type="match status" value="1"/>
</dbReference>
<dbReference type="Pfam" id="PF19087">
    <property type="entry name" value="DUF5776"/>
    <property type="match status" value="1"/>
</dbReference>
<dbReference type="PROSITE" id="PS51904">
    <property type="entry name" value="GLYCOSYL_HYDROL_F25_2"/>
    <property type="match status" value="1"/>
</dbReference>